<reference evidence="1 2" key="1">
    <citation type="submission" date="2017-11" db="EMBL/GenBank/DDBJ databases">
        <title>De-novo sequencing of pomegranate (Punica granatum L.) genome.</title>
        <authorList>
            <person name="Akparov Z."/>
            <person name="Amiraslanov A."/>
            <person name="Hajiyeva S."/>
            <person name="Abbasov M."/>
            <person name="Kaur K."/>
            <person name="Hamwieh A."/>
            <person name="Solovyev V."/>
            <person name="Salamov A."/>
            <person name="Braich B."/>
            <person name="Kosarev P."/>
            <person name="Mahmoud A."/>
            <person name="Hajiyev E."/>
            <person name="Babayeva S."/>
            <person name="Izzatullayeva V."/>
            <person name="Mammadov A."/>
            <person name="Mammadov A."/>
            <person name="Sharifova S."/>
            <person name="Ojaghi J."/>
            <person name="Eynullazada K."/>
            <person name="Bayramov B."/>
            <person name="Abdulazimova A."/>
            <person name="Shahmuradov I."/>
        </authorList>
    </citation>
    <scope>NUCLEOTIDE SEQUENCE [LARGE SCALE GENOMIC DNA]</scope>
    <source>
        <strain evidence="2">cv. AG2017</strain>
        <tissue evidence="1">Leaf</tissue>
    </source>
</reference>
<name>A0A2I0K3K9_PUNGR</name>
<accession>A0A2I0K3K9</accession>
<proteinExistence type="predicted"/>
<evidence type="ECO:0000313" key="1">
    <source>
        <dbReference type="EMBL" id="PKI62730.1"/>
    </source>
</evidence>
<evidence type="ECO:0000313" key="2">
    <source>
        <dbReference type="Proteomes" id="UP000233551"/>
    </source>
</evidence>
<dbReference type="AlphaFoldDB" id="A0A2I0K3K9"/>
<sequence>MANGRYPEASHLGLRERDPLAISKQNSSRVAQVTPKLKICTTSMQELRLTQIPDHSGYVGAPPQSSSLLACSIRQSKITHRTAGASPAKAQWPNSKAAFQRKVSHPFIGFHTHTIAVRVSHPFRCIRVSHPHRRSQGFTPAPLHSGFTPTHRVSHPFTGFHTHSNAVRVSHPFRYTPGFTPTPPQSGFHTRSAAFGFYTQGFTPIHRVSHPHHPSQGFTPVPLHSGFTPTPPQSRFHTRSAAFRFHTHTPGFTPTPPHEGFTPVPLHTGFDTHTTAVKVSHLFHCIRVSHPFTGFHTHTTAVRVSHPFRCIRVSHPHRFTPASRHSGFTPTHRVSHPHHRSQGFTAVPLHSGLGTFGSAHGHLDLPLRSPTNPVSHRAVAGASMPTRFPETAATAPLSGRSTRSSKPSLATLKAASLTLFLLQRG</sequence>
<dbReference type="Proteomes" id="UP000233551">
    <property type="component" value="Unassembled WGS sequence"/>
</dbReference>
<gene>
    <name evidence="1" type="ORF">CRG98_016875</name>
</gene>
<organism evidence="1 2">
    <name type="scientific">Punica granatum</name>
    <name type="common">Pomegranate</name>
    <dbReference type="NCBI Taxonomy" id="22663"/>
    <lineage>
        <taxon>Eukaryota</taxon>
        <taxon>Viridiplantae</taxon>
        <taxon>Streptophyta</taxon>
        <taxon>Embryophyta</taxon>
        <taxon>Tracheophyta</taxon>
        <taxon>Spermatophyta</taxon>
        <taxon>Magnoliopsida</taxon>
        <taxon>eudicotyledons</taxon>
        <taxon>Gunneridae</taxon>
        <taxon>Pentapetalae</taxon>
        <taxon>rosids</taxon>
        <taxon>malvids</taxon>
        <taxon>Myrtales</taxon>
        <taxon>Lythraceae</taxon>
        <taxon>Punica</taxon>
    </lineage>
</organism>
<protein>
    <submittedName>
        <fullName evidence="1">Uncharacterized protein</fullName>
    </submittedName>
</protein>
<comment type="caution">
    <text evidence="1">The sequence shown here is derived from an EMBL/GenBank/DDBJ whole genome shotgun (WGS) entry which is preliminary data.</text>
</comment>
<keyword evidence="2" id="KW-1185">Reference proteome</keyword>
<dbReference type="EMBL" id="PGOL01000936">
    <property type="protein sequence ID" value="PKI62730.1"/>
    <property type="molecule type" value="Genomic_DNA"/>
</dbReference>